<evidence type="ECO:0000313" key="15">
    <source>
        <dbReference type="EMBL" id="GMT35422.1"/>
    </source>
</evidence>
<dbReference type="PROSITE" id="PS01248">
    <property type="entry name" value="EGF_LAM_1"/>
    <property type="match status" value="1"/>
</dbReference>
<gene>
    <name evidence="15" type="ORF">PFISCL1PPCAC_26719</name>
</gene>
<feature type="non-terminal residue" evidence="15">
    <location>
        <position position="944"/>
    </location>
</feature>
<dbReference type="Pfam" id="PF00053">
    <property type="entry name" value="EGF_laminin"/>
    <property type="match status" value="1"/>
</dbReference>
<evidence type="ECO:0000256" key="2">
    <source>
        <dbReference type="ARBA" id="ARBA00022441"/>
    </source>
</evidence>
<feature type="non-terminal residue" evidence="15">
    <location>
        <position position="1"/>
    </location>
</feature>
<feature type="transmembrane region" description="Helical" evidence="13">
    <location>
        <begin position="922"/>
        <end position="941"/>
    </location>
</feature>
<name>A0AAV5WTS2_9BILA</name>
<dbReference type="EMBL" id="BTSY01000007">
    <property type="protein sequence ID" value="GMT35422.1"/>
    <property type="molecule type" value="Genomic_DNA"/>
</dbReference>
<evidence type="ECO:0000256" key="8">
    <source>
        <dbReference type="ARBA" id="ARBA00023136"/>
    </source>
</evidence>
<evidence type="ECO:0000256" key="7">
    <source>
        <dbReference type="ARBA" id="ARBA00022989"/>
    </source>
</evidence>
<dbReference type="InterPro" id="IPR051568">
    <property type="entry name" value="LZTR1/Attractin"/>
</dbReference>
<keyword evidence="5" id="KW-0732">Signal</keyword>
<comment type="subcellular location">
    <subcellularLocation>
        <location evidence="1">Membrane</location>
        <topology evidence="1">Single-pass membrane protein</topology>
    </subcellularLocation>
</comment>
<protein>
    <recommendedName>
        <fullName evidence="14">Laminin EGF-like domain-containing protein</fullName>
    </recommendedName>
</protein>
<dbReference type="InterPro" id="IPR056732">
    <property type="entry name" value="GBD_ATRN"/>
</dbReference>
<evidence type="ECO:0000256" key="11">
    <source>
        <dbReference type="ARBA" id="ARBA00023292"/>
    </source>
</evidence>
<evidence type="ECO:0000256" key="13">
    <source>
        <dbReference type="SAM" id="Phobius"/>
    </source>
</evidence>
<dbReference type="InterPro" id="IPR056737">
    <property type="entry name" value="Beta-prop_ATRN-MKLN-like"/>
</dbReference>
<keyword evidence="8 13" id="KW-0472">Membrane</keyword>
<keyword evidence="9 12" id="KW-1015">Disulfide bond</keyword>
<keyword evidence="4 13" id="KW-0812">Transmembrane</keyword>
<dbReference type="AlphaFoldDB" id="A0AAV5WTS2"/>
<evidence type="ECO:0000256" key="9">
    <source>
        <dbReference type="ARBA" id="ARBA00023157"/>
    </source>
</evidence>
<dbReference type="InterPro" id="IPR016201">
    <property type="entry name" value="PSI"/>
</dbReference>
<dbReference type="GO" id="GO:0005794">
    <property type="term" value="C:Golgi apparatus"/>
    <property type="evidence" value="ECO:0007669"/>
    <property type="project" value="TreeGrafter"/>
</dbReference>
<evidence type="ECO:0000256" key="6">
    <source>
        <dbReference type="ARBA" id="ARBA00022737"/>
    </source>
</evidence>
<keyword evidence="6" id="KW-0677">Repeat</keyword>
<reference evidence="15" key="1">
    <citation type="submission" date="2023-10" db="EMBL/GenBank/DDBJ databases">
        <title>Genome assembly of Pristionchus species.</title>
        <authorList>
            <person name="Yoshida K."/>
            <person name="Sommer R.J."/>
        </authorList>
    </citation>
    <scope>NUCLEOTIDE SEQUENCE</scope>
    <source>
        <strain evidence="15">RS5133</strain>
    </source>
</reference>
<organism evidence="15 16">
    <name type="scientific">Pristionchus fissidentatus</name>
    <dbReference type="NCBI Taxonomy" id="1538716"/>
    <lineage>
        <taxon>Eukaryota</taxon>
        <taxon>Metazoa</taxon>
        <taxon>Ecdysozoa</taxon>
        <taxon>Nematoda</taxon>
        <taxon>Chromadorea</taxon>
        <taxon>Rhabditida</taxon>
        <taxon>Rhabditina</taxon>
        <taxon>Diplogasteromorpha</taxon>
        <taxon>Diplogasteroidea</taxon>
        <taxon>Neodiplogasteridae</taxon>
        <taxon>Pristionchus</taxon>
    </lineage>
</organism>
<keyword evidence="16" id="KW-1185">Reference proteome</keyword>
<feature type="disulfide bond" evidence="12">
    <location>
        <begin position="717"/>
        <end position="726"/>
    </location>
</feature>
<comment type="caution">
    <text evidence="15">The sequence shown here is derived from an EMBL/GenBank/DDBJ whole genome shotgun (WGS) entry which is preliminary data.</text>
</comment>
<dbReference type="Gene3D" id="2.120.10.80">
    <property type="entry name" value="Kelch-type beta propeller"/>
    <property type="match status" value="2"/>
</dbReference>
<keyword evidence="11 12" id="KW-0424">Laminin EGF-like domain</keyword>
<dbReference type="InterPro" id="IPR056863">
    <property type="entry name" value="LMN_ATRN_NET-like_EGF"/>
</dbReference>
<keyword evidence="3" id="KW-0245">EGF-like domain</keyword>
<proteinExistence type="predicted"/>
<evidence type="ECO:0000256" key="5">
    <source>
        <dbReference type="ARBA" id="ARBA00022729"/>
    </source>
</evidence>
<dbReference type="Gene3D" id="2.10.25.10">
    <property type="entry name" value="Laminin"/>
    <property type="match status" value="1"/>
</dbReference>
<dbReference type="Pfam" id="PF01437">
    <property type="entry name" value="PSI"/>
    <property type="match status" value="1"/>
</dbReference>
<dbReference type="SUPFAM" id="SSF117281">
    <property type="entry name" value="Kelch motif"/>
    <property type="match status" value="1"/>
</dbReference>
<comment type="caution">
    <text evidence="12">Lacks conserved residue(s) required for the propagation of feature annotation.</text>
</comment>
<evidence type="ECO:0000313" key="16">
    <source>
        <dbReference type="Proteomes" id="UP001432322"/>
    </source>
</evidence>
<keyword evidence="7 13" id="KW-1133">Transmembrane helix</keyword>
<keyword evidence="2" id="KW-0880">Kelch repeat</keyword>
<evidence type="ECO:0000256" key="10">
    <source>
        <dbReference type="ARBA" id="ARBA00023180"/>
    </source>
</evidence>
<evidence type="ECO:0000256" key="3">
    <source>
        <dbReference type="ARBA" id="ARBA00022536"/>
    </source>
</evidence>
<evidence type="ECO:0000256" key="4">
    <source>
        <dbReference type="ARBA" id="ARBA00022692"/>
    </source>
</evidence>
<accession>A0AAV5WTS2</accession>
<dbReference type="GO" id="GO:0016020">
    <property type="term" value="C:membrane"/>
    <property type="evidence" value="ECO:0007669"/>
    <property type="project" value="UniProtKB-SubCell"/>
</dbReference>
<dbReference type="PANTHER" id="PTHR46376:SF2">
    <property type="entry name" value="DISTRACTED, ISOFORM B"/>
    <property type="match status" value="1"/>
</dbReference>
<evidence type="ECO:0000259" key="14">
    <source>
        <dbReference type="PROSITE" id="PS50027"/>
    </source>
</evidence>
<keyword evidence="10" id="KW-0325">Glycoprotein</keyword>
<feature type="domain" description="Laminin EGF-like" evidence="14">
    <location>
        <begin position="693"/>
        <end position="745"/>
    </location>
</feature>
<dbReference type="SMART" id="SM00423">
    <property type="entry name" value="PSI"/>
    <property type="match status" value="3"/>
</dbReference>
<dbReference type="PROSITE" id="PS50027">
    <property type="entry name" value="EGF_LAM_2"/>
    <property type="match status" value="1"/>
</dbReference>
<dbReference type="Pfam" id="PF24981">
    <property type="entry name" value="Beta-prop_ATRN-LZTR1"/>
    <property type="match status" value="1"/>
</dbReference>
<dbReference type="Pfam" id="PF24972">
    <property type="entry name" value="GBD_ATRN"/>
    <property type="match status" value="1"/>
</dbReference>
<feature type="disulfide bond" evidence="12">
    <location>
        <begin position="729"/>
        <end position="743"/>
    </location>
</feature>
<dbReference type="SUPFAM" id="SSF57196">
    <property type="entry name" value="EGF/Laminin"/>
    <property type="match status" value="1"/>
</dbReference>
<dbReference type="InterPro" id="IPR015915">
    <property type="entry name" value="Kelch-typ_b-propeller"/>
</dbReference>
<dbReference type="InterPro" id="IPR002049">
    <property type="entry name" value="LE_dom"/>
</dbReference>
<dbReference type="InterPro" id="IPR002165">
    <property type="entry name" value="Plexin_repeat"/>
</dbReference>
<dbReference type="PANTHER" id="PTHR46376">
    <property type="entry name" value="LEUCINE-ZIPPER-LIKE TRANSCRIPTIONAL REGULATOR 1"/>
    <property type="match status" value="1"/>
</dbReference>
<dbReference type="CDD" id="cd00055">
    <property type="entry name" value="EGF_Lam"/>
    <property type="match status" value="2"/>
</dbReference>
<dbReference type="Pfam" id="PF24973">
    <property type="entry name" value="EGF_LMN_ATRN"/>
    <property type="match status" value="1"/>
</dbReference>
<dbReference type="Proteomes" id="UP001432322">
    <property type="component" value="Unassembled WGS sequence"/>
</dbReference>
<dbReference type="SMART" id="SM00180">
    <property type="entry name" value="EGF_Lam"/>
    <property type="match status" value="2"/>
</dbReference>
<sequence length="944" mass="103898">CLMSSTCNNGACDCNQPLHGDLCQESKAKALWERDVIRTGPQPKGRASHASVLVTRGGNREIWTIFGDRFNNVPNFAEIVVYDTKKKTWTEVEANSAGPSWRYDHSLVYYKTKIYLFGGMIERKHSNSELWSLDVNSLVWTKENDNNNDLVSGPLAVYGHTAHVIDSKMYVFFGFNSVVRFSTRVQVYDFEKRQWTIADVTELEAGRYRHTSVYYEPQHAVLVYGGILQQPSTGDASTNVNVTTDQLIRFSIASDGSGFKWESLLPSGTPMYMHSATIINGMMVTAGGNAYTKNGQPTDCFQGIVLSYDILCNKWTSLVPQPLLRRYGHSMVSDGEDNAWVIGGFNGTMLNDVVRFIPADCAAGSRDISACAQITEGVQCVFTNGKCTKYSASESFPADFLSIVSGFPSKKSIQRAEPKCQSMGEDRSSTCEDNSDCLSCASHSGCGWCVGSSQCLSVEQECVAGQDMIRSYTSCQTDLVVREQFRSCSSVSDCFSCKLMKHCNWFGYEGKKSCVSLREQGKLHSNDAILFAAQVAADMAAKEAERLASAKVPVRLTSTLAAFPTGLPFGQNFTLCPTPCPEYTNCTTCVDNKCMWCGSQKRCVYTDSYLISFPYGQCYQWTTNIDNSHCEIESGQCSEHKNCSMCQLDPNCGWWDDGANTGQGSCLEGNNVGPTRPASTPDGSWHFVGCPLCQCNGHSECYPSIESGIEVQKCTECGNNTSGAHCETCSEGYFGDTRNGGLCKPCECVGNANGCDPHSGDCYCTTKGVVGKLCDRCDQKYIGSPENGRPCYYELTVDFIFTFKLKSEAPDDHVSEIFLFSVPYKRDTDVQFSISCESANPQTNTAAVSLNLTSNIFDGRSSNPKMKMINHPCDAKGLRRHYLANDPGYAFGTDANTTFFVKVSNFSTPITIQISFAQSPPINWVLFFVIFAAFSFSTMMAHPI</sequence>
<evidence type="ECO:0000256" key="1">
    <source>
        <dbReference type="ARBA" id="ARBA00004167"/>
    </source>
</evidence>
<evidence type="ECO:0000256" key="12">
    <source>
        <dbReference type="PROSITE-ProRule" id="PRU00460"/>
    </source>
</evidence>